<dbReference type="PANTHER" id="PTHR43877">
    <property type="entry name" value="AMINOALKYLPHOSPHONATE N-ACETYLTRANSFERASE-RELATED-RELATED"/>
    <property type="match status" value="1"/>
</dbReference>
<organism evidence="4 5">
    <name type="scientific">Thiolapillus brandeum</name>
    <dbReference type="NCBI Taxonomy" id="1076588"/>
    <lineage>
        <taxon>Bacteria</taxon>
        <taxon>Pseudomonadati</taxon>
        <taxon>Pseudomonadota</taxon>
        <taxon>Gammaproteobacteria</taxon>
        <taxon>Chromatiales</taxon>
        <taxon>Sedimenticolaceae</taxon>
        <taxon>Thiolapillus</taxon>
    </lineage>
</organism>
<dbReference type="KEGG" id="tbn:TBH_C1788"/>
<gene>
    <name evidence="4" type="ORF">TBH_C1788</name>
</gene>
<keyword evidence="5" id="KW-1185">Reference proteome</keyword>
<dbReference type="EMBL" id="AP012273">
    <property type="protein sequence ID" value="BAO44704.1"/>
    <property type="molecule type" value="Genomic_DNA"/>
</dbReference>
<feature type="domain" description="N-acetyltransferase" evidence="3">
    <location>
        <begin position="1"/>
        <end position="161"/>
    </location>
</feature>
<dbReference type="InterPro" id="IPR016181">
    <property type="entry name" value="Acyl_CoA_acyltransferase"/>
</dbReference>
<keyword evidence="1 4" id="KW-0808">Transferase</keyword>
<reference evidence="4 5" key="1">
    <citation type="journal article" date="2014" name="PLoS ONE">
        <title>Physiological and genomic features of a novel sulfur-oxidizing gammaproteobacterium belonging to a previously uncultivated symbiotic lineage isolated from a hydrothermal vent.</title>
        <authorList>
            <person name="Nunoura T."/>
            <person name="Takaki Y."/>
            <person name="Kazama H."/>
            <person name="Kakuta J."/>
            <person name="Shimamura S."/>
            <person name="Makita H."/>
            <person name="Hirai M."/>
            <person name="Miyazaki M."/>
            <person name="Takai K."/>
        </authorList>
    </citation>
    <scope>NUCLEOTIDE SEQUENCE [LARGE SCALE GENOMIC DNA]</scope>
    <source>
        <strain evidence="4 5">Hiromi1</strain>
    </source>
</reference>
<dbReference type="InterPro" id="IPR050832">
    <property type="entry name" value="Bact_Acetyltransf"/>
</dbReference>
<dbReference type="Gene3D" id="3.40.630.30">
    <property type="match status" value="1"/>
</dbReference>
<keyword evidence="2" id="KW-0012">Acyltransferase</keyword>
<evidence type="ECO:0000256" key="2">
    <source>
        <dbReference type="ARBA" id="ARBA00023315"/>
    </source>
</evidence>
<accession>A0A7U6GJE1</accession>
<dbReference type="PROSITE" id="PS51186">
    <property type="entry name" value="GNAT"/>
    <property type="match status" value="1"/>
</dbReference>
<dbReference type="Proteomes" id="UP000031631">
    <property type="component" value="Chromosome"/>
</dbReference>
<dbReference type="Pfam" id="PF00583">
    <property type="entry name" value="Acetyltransf_1"/>
    <property type="match status" value="1"/>
</dbReference>
<dbReference type="CDD" id="cd04301">
    <property type="entry name" value="NAT_SF"/>
    <property type="match status" value="1"/>
</dbReference>
<evidence type="ECO:0000256" key="1">
    <source>
        <dbReference type="ARBA" id="ARBA00022679"/>
    </source>
</evidence>
<evidence type="ECO:0000313" key="5">
    <source>
        <dbReference type="Proteomes" id="UP000031631"/>
    </source>
</evidence>
<dbReference type="PANTHER" id="PTHR43877:SF1">
    <property type="entry name" value="ACETYLTRANSFERASE"/>
    <property type="match status" value="1"/>
</dbReference>
<dbReference type="GO" id="GO:0016747">
    <property type="term" value="F:acyltransferase activity, transferring groups other than amino-acyl groups"/>
    <property type="evidence" value="ECO:0007669"/>
    <property type="project" value="InterPro"/>
</dbReference>
<evidence type="ECO:0000313" key="4">
    <source>
        <dbReference type="EMBL" id="BAO44704.1"/>
    </source>
</evidence>
<proteinExistence type="predicted"/>
<dbReference type="InterPro" id="IPR000182">
    <property type="entry name" value="GNAT_dom"/>
</dbReference>
<dbReference type="AlphaFoldDB" id="A0A7U6GJE1"/>
<name>A0A7U6GJE1_9GAMM</name>
<sequence length="161" mass="17834">MHIRPATADDLQAVEVLSNAVNRDHHQALPKLFLNPEDIPDSRQFWSDRLSGDDRLFLVAETAEGIVGFTTARISENHRIPYLTSAPICRIGTICVAEHRRSQGIGTKLMAATEAWATTLGATEIHLTVMDFNRGALSFYEKNGYGTLSRVMAKPLDKNKA</sequence>
<evidence type="ECO:0000259" key="3">
    <source>
        <dbReference type="PROSITE" id="PS51186"/>
    </source>
</evidence>
<dbReference type="SUPFAM" id="SSF55729">
    <property type="entry name" value="Acyl-CoA N-acyltransferases (Nat)"/>
    <property type="match status" value="1"/>
</dbReference>
<dbReference type="RefSeq" id="WP_041067812.1">
    <property type="nucleotide sequence ID" value="NZ_AP012273.1"/>
</dbReference>
<dbReference type="OrthoDB" id="5292888at2"/>
<protein>
    <submittedName>
        <fullName evidence="4">Acetyltransferase</fullName>
    </submittedName>
</protein>